<name>A0A329M7H8_9BACL</name>
<dbReference type="AlphaFoldDB" id="A0A329M7H8"/>
<dbReference type="Proteomes" id="UP000250369">
    <property type="component" value="Unassembled WGS sequence"/>
</dbReference>
<sequence length="321" mass="36499">MHRLGWIDAQIRQLRYPNCVRIADKFSISPRQAARDIEYLRDSMGAPIGFCHQNKGYYYTQDTFVLGNVLVTDRQRQGLLYLAEQYEKLESEHARHLSGLFRRLIDHNGSEEADIALPLFPIDPAELSIFDKINQSVEARTKVDIHYIDGQGSMKSVRLSPYKMYAYDRENFVVGYCEPGKQIRFFALSGLLSSDVSDTKFDLTPLLKQAEVVPELANEANIAYVRLSAPSYAGSFPFRFEAVDAGLFRVEYYDPLKLLAALFASPVEATIEAPKWLRNLYVNQLEKKLRYFIENDSICQSPPAKMESKKSEGSKLVPTGG</sequence>
<dbReference type="PANTHER" id="PTHR34580:SF9">
    <property type="entry name" value="SLL5097 PROTEIN"/>
    <property type="match status" value="1"/>
</dbReference>
<gene>
    <name evidence="3" type="ORF">DQG23_29955</name>
</gene>
<protein>
    <recommendedName>
        <fullName evidence="2">WYL domain-containing protein</fullName>
    </recommendedName>
</protein>
<accession>A0A329M7H8</accession>
<feature type="region of interest" description="Disordered" evidence="1">
    <location>
        <begin position="301"/>
        <end position="321"/>
    </location>
</feature>
<organism evidence="3 4">
    <name type="scientific">Paenibacillus contaminans</name>
    <dbReference type="NCBI Taxonomy" id="450362"/>
    <lineage>
        <taxon>Bacteria</taxon>
        <taxon>Bacillati</taxon>
        <taxon>Bacillota</taxon>
        <taxon>Bacilli</taxon>
        <taxon>Bacillales</taxon>
        <taxon>Paenibacillaceae</taxon>
        <taxon>Paenibacillus</taxon>
    </lineage>
</organism>
<dbReference type="PROSITE" id="PS52050">
    <property type="entry name" value="WYL"/>
    <property type="match status" value="1"/>
</dbReference>
<comment type="caution">
    <text evidence="3">The sequence shown here is derived from an EMBL/GenBank/DDBJ whole genome shotgun (WGS) entry which is preliminary data.</text>
</comment>
<keyword evidence="4" id="KW-1185">Reference proteome</keyword>
<evidence type="ECO:0000313" key="3">
    <source>
        <dbReference type="EMBL" id="RAV15602.1"/>
    </source>
</evidence>
<evidence type="ECO:0000259" key="2">
    <source>
        <dbReference type="Pfam" id="PF13280"/>
    </source>
</evidence>
<dbReference type="EMBL" id="QMFB01000023">
    <property type="protein sequence ID" value="RAV15602.1"/>
    <property type="molecule type" value="Genomic_DNA"/>
</dbReference>
<reference evidence="3 4" key="1">
    <citation type="journal article" date="2009" name="Int. J. Syst. Evol. Microbiol.">
        <title>Paenibacillus contaminans sp. nov., isolated from a contaminated laboratory plate.</title>
        <authorList>
            <person name="Chou J.H."/>
            <person name="Lee J.H."/>
            <person name="Lin M.C."/>
            <person name="Chang P.S."/>
            <person name="Arun A.B."/>
            <person name="Young C.C."/>
            <person name="Chen W.M."/>
        </authorList>
    </citation>
    <scope>NUCLEOTIDE SEQUENCE [LARGE SCALE GENOMIC DNA]</scope>
    <source>
        <strain evidence="3 4">CKOBP-6</strain>
    </source>
</reference>
<evidence type="ECO:0000313" key="4">
    <source>
        <dbReference type="Proteomes" id="UP000250369"/>
    </source>
</evidence>
<feature type="domain" description="WYL" evidence="2">
    <location>
        <begin position="129"/>
        <end position="189"/>
    </location>
</feature>
<proteinExistence type="predicted"/>
<dbReference type="Pfam" id="PF13280">
    <property type="entry name" value="WYL"/>
    <property type="match status" value="1"/>
</dbReference>
<evidence type="ECO:0000256" key="1">
    <source>
        <dbReference type="SAM" id="MobiDB-lite"/>
    </source>
</evidence>
<dbReference type="InterPro" id="IPR026881">
    <property type="entry name" value="WYL_dom"/>
</dbReference>
<dbReference type="InterPro" id="IPR051534">
    <property type="entry name" value="CBASS_pafABC_assoc_protein"/>
</dbReference>
<dbReference type="PANTHER" id="PTHR34580">
    <property type="match status" value="1"/>
</dbReference>